<evidence type="ECO:0000256" key="2">
    <source>
        <dbReference type="ARBA" id="ARBA00022908"/>
    </source>
</evidence>
<dbReference type="Proteomes" id="UP001230978">
    <property type="component" value="Chromosome"/>
</dbReference>
<accession>A0ABY8Q5B8</accession>
<sequence>MARKVKYLCDRDGRFFARIVIPKPLRPYLENKTELRKPLGADYREATRKIHSAIAEMQFSLRQAEIKAADAGRTVTTSAPYALSIEQMALRHYKRRLEQDTEARHSSSLYASMGVDDSFAQELKHAFTGKASNQQLLDLAGLSIDFFRSRGNTAVEYGTPEWRQLAIALCAAEYEVLSRIAERDEGDFAGEPSHPALTRAEPIAAERPPVSLTGLFDDYIASRKLLGAGEESERRWKPVFDNLRKFLKHDDATRLTKQDLLAWRDNILKNRSPKTVRDVWLASLRAVLNWAVREDRLPTNVAADVHQDVQKRRYVRERGFTEEEATRILAASFAYQKGEKESVKTAAAKRWVPFLAAFTGARVTELTQLRKEDVHEKNGRRFIRITPDAGSVKTGQYRDVPLHPQVRELGFDAFVDGSASGPLFFDASSAKGSLSGARTVSGRLSEWVRGLGVVPDGVQPNHAWRHRFKTLGRELGYSDRVVDAICGHAGRTAGDQYGDVTLEAKERVIYALKHYELDPTSSFD</sequence>
<keyword evidence="9" id="KW-1185">Reference proteome</keyword>
<feature type="domain" description="Tyr recombinase" evidence="6">
    <location>
        <begin position="315"/>
        <end position="510"/>
    </location>
</feature>
<dbReference type="InterPro" id="IPR010998">
    <property type="entry name" value="Integrase_recombinase_N"/>
</dbReference>
<evidence type="ECO:0000259" key="7">
    <source>
        <dbReference type="PROSITE" id="PS51900"/>
    </source>
</evidence>
<dbReference type="PROSITE" id="PS51900">
    <property type="entry name" value="CB"/>
    <property type="match status" value="1"/>
</dbReference>
<dbReference type="Pfam" id="PF00589">
    <property type="entry name" value="Phage_integrase"/>
    <property type="match status" value="1"/>
</dbReference>
<dbReference type="Gene3D" id="1.10.443.10">
    <property type="entry name" value="Intergrase catalytic core"/>
    <property type="match status" value="1"/>
</dbReference>
<dbReference type="InterPro" id="IPR013762">
    <property type="entry name" value="Integrase-like_cat_sf"/>
</dbReference>
<evidence type="ECO:0000256" key="3">
    <source>
        <dbReference type="ARBA" id="ARBA00023125"/>
    </source>
</evidence>
<dbReference type="RefSeq" id="WP_281465995.1">
    <property type="nucleotide sequence ID" value="NZ_CP124535.1"/>
</dbReference>
<dbReference type="PANTHER" id="PTHR30629:SF2">
    <property type="entry name" value="PROPHAGE INTEGRASE INTS-RELATED"/>
    <property type="match status" value="1"/>
</dbReference>
<keyword evidence="4" id="KW-0233">DNA recombination</keyword>
<keyword evidence="2" id="KW-0229">DNA integration</keyword>
<gene>
    <name evidence="8" type="ORF">QF092_17595</name>
</gene>
<evidence type="ECO:0000259" key="6">
    <source>
        <dbReference type="PROSITE" id="PS51898"/>
    </source>
</evidence>
<organism evidence="8 9">
    <name type="scientific">Fuscovulum ytuae</name>
    <dbReference type="NCBI Taxonomy" id="3042299"/>
    <lineage>
        <taxon>Bacteria</taxon>
        <taxon>Pseudomonadati</taxon>
        <taxon>Pseudomonadota</taxon>
        <taxon>Alphaproteobacteria</taxon>
        <taxon>Rhodobacterales</taxon>
        <taxon>Paracoccaceae</taxon>
        <taxon>Fuscovulum</taxon>
    </lineage>
</organism>
<dbReference type="Gene3D" id="1.10.150.130">
    <property type="match status" value="1"/>
</dbReference>
<dbReference type="PROSITE" id="PS51898">
    <property type="entry name" value="TYR_RECOMBINASE"/>
    <property type="match status" value="1"/>
</dbReference>
<protein>
    <submittedName>
        <fullName evidence="8">Tyrosine-type recombinase/integrase</fullName>
    </submittedName>
</protein>
<evidence type="ECO:0000313" key="9">
    <source>
        <dbReference type="Proteomes" id="UP001230978"/>
    </source>
</evidence>
<dbReference type="InterPro" id="IPR050808">
    <property type="entry name" value="Phage_Integrase"/>
</dbReference>
<comment type="similarity">
    <text evidence="1">Belongs to the 'phage' integrase family.</text>
</comment>
<evidence type="ECO:0000256" key="4">
    <source>
        <dbReference type="ARBA" id="ARBA00023172"/>
    </source>
</evidence>
<dbReference type="EMBL" id="CP124535">
    <property type="protein sequence ID" value="WGV16044.1"/>
    <property type="molecule type" value="Genomic_DNA"/>
</dbReference>
<name>A0ABY8Q5B8_9RHOB</name>
<proteinExistence type="inferred from homology"/>
<evidence type="ECO:0000256" key="1">
    <source>
        <dbReference type="ARBA" id="ARBA00008857"/>
    </source>
</evidence>
<dbReference type="InterPro" id="IPR002104">
    <property type="entry name" value="Integrase_catalytic"/>
</dbReference>
<evidence type="ECO:0000313" key="8">
    <source>
        <dbReference type="EMBL" id="WGV16044.1"/>
    </source>
</evidence>
<feature type="domain" description="Core-binding (CB)" evidence="7">
    <location>
        <begin position="210"/>
        <end position="292"/>
    </location>
</feature>
<dbReference type="InterPro" id="IPR011010">
    <property type="entry name" value="DNA_brk_join_enz"/>
</dbReference>
<dbReference type="PANTHER" id="PTHR30629">
    <property type="entry name" value="PROPHAGE INTEGRASE"/>
    <property type="match status" value="1"/>
</dbReference>
<evidence type="ECO:0000256" key="5">
    <source>
        <dbReference type="PROSITE-ProRule" id="PRU01248"/>
    </source>
</evidence>
<reference evidence="8 9" key="1">
    <citation type="submission" date="2023-04" db="EMBL/GenBank/DDBJ databases">
        <title>YMD61, complete Genome.</title>
        <authorList>
            <person name="Zhang J."/>
        </authorList>
    </citation>
    <scope>NUCLEOTIDE SEQUENCE [LARGE SCALE GENOMIC DNA]</scope>
    <source>
        <strain evidence="8 9">YMD61</strain>
    </source>
</reference>
<dbReference type="SUPFAM" id="SSF56349">
    <property type="entry name" value="DNA breaking-rejoining enzymes"/>
    <property type="match status" value="1"/>
</dbReference>
<keyword evidence="3 5" id="KW-0238">DNA-binding</keyword>
<dbReference type="InterPro" id="IPR044068">
    <property type="entry name" value="CB"/>
</dbReference>